<dbReference type="Gene3D" id="3.40.1440.10">
    <property type="entry name" value="GIY-YIG endonuclease"/>
    <property type="match status" value="1"/>
</dbReference>
<sequence length="228" mass="26278">MQNPNVETVREIQVDPQPFLPLIPSPSFTSQKNGWFVNLLTVSIRPNIQSFLQLGDNFALSLNNRLNLTVDLIKCIESDIYKLPIDEWISISNHSLPVLNNLASCSLHCMEVGRSLSQLAKDTRFVVPFVHGITEKFNRLNNEHVRVLFYSVNKLGEFIRVHKDPLPRDKKSKVVYKISCKSCDASYVGQTCRQLKSRITEHKNHIRWNTSVRNVITEHRLQEGHDFD</sequence>
<proteinExistence type="predicted"/>
<dbReference type="AlphaFoldDB" id="A0A151ITT5"/>
<dbReference type="Proteomes" id="UP000078492">
    <property type="component" value="Unassembled WGS sequence"/>
</dbReference>
<protein>
    <recommendedName>
        <fullName evidence="3">GIY-YIG domain-containing protein</fullName>
    </recommendedName>
</protein>
<evidence type="ECO:0000313" key="1">
    <source>
        <dbReference type="EMBL" id="KYN10475.1"/>
    </source>
</evidence>
<name>A0A151ITT5_9HYME</name>
<evidence type="ECO:0000313" key="2">
    <source>
        <dbReference type="Proteomes" id="UP000078492"/>
    </source>
</evidence>
<evidence type="ECO:0008006" key="3">
    <source>
        <dbReference type="Google" id="ProtNLM"/>
    </source>
</evidence>
<organism evidence="1 2">
    <name type="scientific">Trachymyrmex cornetzi</name>
    <dbReference type="NCBI Taxonomy" id="471704"/>
    <lineage>
        <taxon>Eukaryota</taxon>
        <taxon>Metazoa</taxon>
        <taxon>Ecdysozoa</taxon>
        <taxon>Arthropoda</taxon>
        <taxon>Hexapoda</taxon>
        <taxon>Insecta</taxon>
        <taxon>Pterygota</taxon>
        <taxon>Neoptera</taxon>
        <taxon>Endopterygota</taxon>
        <taxon>Hymenoptera</taxon>
        <taxon>Apocrita</taxon>
        <taxon>Aculeata</taxon>
        <taxon>Formicoidea</taxon>
        <taxon>Formicidae</taxon>
        <taxon>Myrmicinae</taxon>
        <taxon>Trachymyrmex</taxon>
    </lineage>
</organism>
<keyword evidence="2" id="KW-1185">Reference proteome</keyword>
<dbReference type="EMBL" id="KQ980990">
    <property type="protein sequence ID" value="KYN10475.1"/>
    <property type="molecule type" value="Genomic_DNA"/>
</dbReference>
<gene>
    <name evidence="1" type="ORF">ALC57_17384</name>
</gene>
<accession>A0A151ITT5</accession>
<dbReference type="InterPro" id="IPR035901">
    <property type="entry name" value="GIY-YIG_endonuc_sf"/>
</dbReference>
<reference evidence="1 2" key="1">
    <citation type="submission" date="2015-09" db="EMBL/GenBank/DDBJ databases">
        <title>Trachymyrmex cornetzi WGS genome.</title>
        <authorList>
            <person name="Nygaard S."/>
            <person name="Hu H."/>
            <person name="Boomsma J."/>
            <person name="Zhang G."/>
        </authorList>
    </citation>
    <scope>NUCLEOTIDE SEQUENCE [LARGE SCALE GENOMIC DNA]</scope>
    <source>
        <strain evidence="1">Tcor2-1</strain>
        <tissue evidence="1">Whole body</tissue>
    </source>
</reference>